<comment type="function">
    <text evidence="9">Catalyzes the stereoinversion of LL-2,6-diaminopimelate (L,L-DAP) to meso-diaminopimelate (meso-DAP), a precursor of L-lysine and an essential component of the bacterial peptidoglycan.</text>
</comment>
<evidence type="ECO:0000313" key="11">
    <source>
        <dbReference type="EMBL" id="SHE56822.1"/>
    </source>
</evidence>
<dbReference type="GO" id="GO:0008837">
    <property type="term" value="F:diaminopimelate epimerase activity"/>
    <property type="evidence" value="ECO:0007669"/>
    <property type="project" value="UniProtKB-UniRule"/>
</dbReference>
<keyword evidence="5 9" id="KW-0028">Amino-acid biosynthesis</keyword>
<comment type="subunit">
    <text evidence="9">Homodimer.</text>
</comment>
<feature type="binding site" evidence="9">
    <location>
        <begin position="209"/>
        <end position="210"/>
    </location>
    <ligand>
        <name>substrate</name>
    </ligand>
</feature>
<comment type="pathway">
    <text evidence="1 9">Amino-acid biosynthesis; L-lysine biosynthesis via DAP pathway; DL-2,6-diaminopimelate from LL-2,6-diaminopimelate: step 1/1.</text>
</comment>
<dbReference type="EMBL" id="FQUR01000008">
    <property type="protein sequence ID" value="SHE56822.1"/>
    <property type="molecule type" value="Genomic_DNA"/>
</dbReference>
<comment type="catalytic activity">
    <reaction evidence="8 9">
        <text>(2S,6S)-2,6-diaminopimelate = meso-2,6-diaminopimelate</text>
        <dbReference type="Rhea" id="RHEA:15393"/>
        <dbReference type="ChEBI" id="CHEBI:57609"/>
        <dbReference type="ChEBI" id="CHEBI:57791"/>
        <dbReference type="EC" id="5.1.1.7"/>
    </reaction>
</comment>
<feature type="site" description="Could be important to modulate the pK values of the two catalytic cysteine residues" evidence="9">
    <location>
        <position position="160"/>
    </location>
</feature>
<organism evidence="11 12">
    <name type="scientific">Thermoanaerobacter uzonensis DSM 18761</name>
    <dbReference type="NCBI Taxonomy" id="1123369"/>
    <lineage>
        <taxon>Bacteria</taxon>
        <taxon>Bacillati</taxon>
        <taxon>Bacillota</taxon>
        <taxon>Clostridia</taxon>
        <taxon>Thermoanaerobacterales</taxon>
        <taxon>Thermoanaerobacteraceae</taxon>
        <taxon>Thermoanaerobacter</taxon>
    </lineage>
</organism>
<dbReference type="SUPFAM" id="SSF54506">
    <property type="entry name" value="Diaminopimelate epimerase-like"/>
    <property type="match status" value="1"/>
</dbReference>
<feature type="binding site" evidence="9">
    <location>
        <begin position="70"/>
        <end position="71"/>
    </location>
    <ligand>
        <name>substrate</name>
    </ligand>
</feature>
<comment type="similarity">
    <text evidence="2 9">Belongs to the diaminopimelate epimerase family.</text>
</comment>
<keyword evidence="4 9" id="KW-0963">Cytoplasm</keyword>
<dbReference type="UniPathway" id="UPA00034">
    <property type="reaction ID" value="UER00025"/>
</dbReference>
<evidence type="ECO:0000256" key="1">
    <source>
        <dbReference type="ARBA" id="ARBA00005196"/>
    </source>
</evidence>
<protein>
    <recommendedName>
        <fullName evidence="3 9">Diaminopimelate epimerase</fullName>
        <shortName evidence="9">DAP epimerase</shortName>
        <ecNumber evidence="3 9">5.1.1.7</ecNumber>
    </recommendedName>
    <alternativeName>
        <fullName evidence="9">PLP-independent amino acid racemase</fullName>
    </alternativeName>
</protein>
<gene>
    <name evidence="9" type="primary">dapF</name>
    <name evidence="11" type="ORF">SAMN02745195_00646</name>
</gene>
<dbReference type="Proteomes" id="UP000184127">
    <property type="component" value="Unassembled WGS sequence"/>
</dbReference>
<feature type="binding site" evidence="9">
    <location>
        <position position="60"/>
    </location>
    <ligand>
        <name>substrate</name>
    </ligand>
</feature>
<dbReference type="Gene3D" id="3.10.310.10">
    <property type="entry name" value="Diaminopimelate Epimerase, Chain A, domain 1"/>
    <property type="match status" value="2"/>
</dbReference>
<evidence type="ECO:0000256" key="5">
    <source>
        <dbReference type="ARBA" id="ARBA00022605"/>
    </source>
</evidence>
<dbReference type="GO" id="GO:0005829">
    <property type="term" value="C:cytosol"/>
    <property type="evidence" value="ECO:0007669"/>
    <property type="project" value="TreeGrafter"/>
</dbReference>
<evidence type="ECO:0000256" key="4">
    <source>
        <dbReference type="ARBA" id="ARBA00022490"/>
    </source>
</evidence>
<dbReference type="PROSITE" id="PS01326">
    <property type="entry name" value="DAP_EPIMERASE"/>
    <property type="match status" value="1"/>
</dbReference>
<keyword evidence="12" id="KW-1185">Reference proteome</keyword>
<dbReference type="RefSeq" id="WP_072967448.1">
    <property type="nucleotide sequence ID" value="NZ_FQUR01000008.1"/>
</dbReference>
<dbReference type="InterPro" id="IPR018510">
    <property type="entry name" value="DAP_epimerase_AS"/>
</dbReference>
<keyword evidence="7 9" id="KW-0413">Isomerase</keyword>
<dbReference type="NCBIfam" id="TIGR00652">
    <property type="entry name" value="DapF"/>
    <property type="match status" value="1"/>
</dbReference>
<evidence type="ECO:0000256" key="10">
    <source>
        <dbReference type="PROSITE-ProRule" id="PRU10125"/>
    </source>
</evidence>
<comment type="caution">
    <text evidence="9">Lacks conserved residue(s) required for the propagation of feature annotation.</text>
</comment>
<proteinExistence type="inferred from homology"/>
<evidence type="ECO:0000313" key="12">
    <source>
        <dbReference type="Proteomes" id="UP000184127"/>
    </source>
</evidence>
<dbReference type="EC" id="5.1.1.7" evidence="3 9"/>
<evidence type="ECO:0000256" key="3">
    <source>
        <dbReference type="ARBA" id="ARBA00013080"/>
    </source>
</evidence>
<feature type="site" description="Could be important to modulate the pK values of the two catalytic cysteine residues" evidence="9">
    <location>
        <position position="209"/>
    </location>
</feature>
<evidence type="ECO:0000256" key="8">
    <source>
        <dbReference type="ARBA" id="ARBA00051712"/>
    </source>
</evidence>
<dbReference type="PANTHER" id="PTHR31689">
    <property type="entry name" value="DIAMINOPIMELATE EPIMERASE, CHLOROPLASTIC"/>
    <property type="match status" value="1"/>
</dbReference>
<name>A0A1M4UJ67_9THEO</name>
<keyword evidence="6 9" id="KW-0457">Lysine biosynthesis</keyword>
<feature type="active site" evidence="10">
    <location>
        <position position="69"/>
    </location>
</feature>
<evidence type="ECO:0000256" key="9">
    <source>
        <dbReference type="HAMAP-Rule" id="MF_00197"/>
    </source>
</evidence>
<feature type="active site" description="Proton acceptor" evidence="9">
    <location>
        <position position="218"/>
    </location>
</feature>
<evidence type="ECO:0000256" key="7">
    <source>
        <dbReference type="ARBA" id="ARBA00023235"/>
    </source>
</evidence>
<accession>A0A1M4UJ67</accession>
<sequence length="289" mass="32099">MKFTKMHGLGNDFIVIEALENVDYSELAIKLCDRHFGIGADGLLVVEPSGIADIRMRIFNADGSEAEMCGNGSRCFAKYIYERGIVKKEKMAVETLAGVIMPEVFEENGKVESVKVYMGNPIFEASKIPVKSDKQKFINEPVKIEGKVYKLTSLRVGVPHTIVFVESLDENMIKELGPKIEKSSLFPQGTNVDFVKVEDKENISVRTWERGVGLTLACGSGACASAVASAILGKTERNVNVHFKAGKLLVEWLEDNSIYLSGSVEEVFRGEIDFSLIQREFDYNKKKVI</sequence>
<feature type="binding site" evidence="9">
    <location>
        <begin position="219"/>
        <end position="220"/>
    </location>
    <ligand>
        <name>substrate</name>
    </ligand>
</feature>
<dbReference type="FunFam" id="3.10.310.10:FF:000001">
    <property type="entry name" value="Diaminopimelate epimerase"/>
    <property type="match status" value="1"/>
</dbReference>
<dbReference type="Pfam" id="PF01678">
    <property type="entry name" value="DAP_epimerase"/>
    <property type="match status" value="2"/>
</dbReference>
<dbReference type="PANTHER" id="PTHR31689:SF0">
    <property type="entry name" value="DIAMINOPIMELATE EPIMERASE"/>
    <property type="match status" value="1"/>
</dbReference>
<dbReference type="GO" id="GO:0009089">
    <property type="term" value="P:lysine biosynthetic process via diaminopimelate"/>
    <property type="evidence" value="ECO:0007669"/>
    <property type="project" value="UniProtKB-UniRule"/>
</dbReference>
<dbReference type="AlphaFoldDB" id="A0A1M4UJ67"/>
<evidence type="ECO:0000256" key="2">
    <source>
        <dbReference type="ARBA" id="ARBA00010219"/>
    </source>
</evidence>
<evidence type="ECO:0000256" key="6">
    <source>
        <dbReference type="ARBA" id="ARBA00023154"/>
    </source>
</evidence>
<dbReference type="InterPro" id="IPR001653">
    <property type="entry name" value="DAP_epimerase_DapF"/>
</dbReference>
<comment type="subcellular location">
    <subcellularLocation>
        <location evidence="9">Cytoplasm</location>
    </subcellularLocation>
</comment>
<reference evidence="12" key="1">
    <citation type="submission" date="2016-11" db="EMBL/GenBank/DDBJ databases">
        <authorList>
            <person name="Varghese N."/>
            <person name="Submissions S."/>
        </authorList>
    </citation>
    <scope>NUCLEOTIDE SEQUENCE [LARGE SCALE GENOMIC DNA]</scope>
    <source>
        <strain evidence="12">DSM 18761</strain>
    </source>
</reference>
<dbReference type="HAMAP" id="MF_00197">
    <property type="entry name" value="DAP_epimerase"/>
    <property type="match status" value="1"/>
</dbReference>
<feature type="active site" description="Proton donor" evidence="9">
    <location>
        <position position="69"/>
    </location>
</feature>
<feature type="binding site" evidence="9">
    <location>
        <position position="11"/>
    </location>
    <ligand>
        <name>substrate</name>
    </ligand>
</feature>
<feature type="binding site" evidence="9">
    <location>
        <position position="191"/>
    </location>
    <ligand>
        <name>substrate</name>
    </ligand>
</feature>